<sequence length="932" mass="99916">MSHEIHQQWLEGGSGSASNEPSSYTRTPPGNMAPRRRASVRRIAPPDYKPMPLRWPFLVSMIVVMMTFIAVLESACRLLPPEEDRDVIPGAGAPLTSGSADSTTSIPQLKPRLMHRDRILYARNGSLFVDTDSAPAATSSSDPSGQPPSPTSDQSDQPSVDPTQRAQVGIQTSFRTTNIPAISIVTTDQPTSPTETPTGEVGSTPTGTPTGDFTDYAQPTSHHADLDPATLTNPKGPVETPLSSVRVHVNFDPVKATTVTSGVPASISNDATGGQVIVTTPTSVAGETKNQAGAGSVAIAQPTPTTVDVVTTVTQTTTISGAVSEYTSTATVRGILVGGDPSYEPVKVVTVTDSNGTPTVTITSTPPLILKATTVVVTENGTSVRTVATSVVVPARTTTLSDSQGVATATVIEYPTSPSNTVPQPQEVAEVYYISNGQYFVGAFLPTLLAVALTIPVRMIDMAAKQFQPWHALTHRQGASAKDSLCLRSGGWHGIVSSVDALVRGQVLMFLTSLLTLCSIFVVPLSSEAVALKLHGSCSRTTFNGCAMTLGVFLIPARATMALLALMIVVMILLLLTLHNWRTGVAVNPWTIAGVASLATNPELRGVLSSLPAGQVRKITQKNLLAAFEDKKFRLGHYFNQYGNPDYGVMVLGHGNRSDPIGWKADAGSTTSADPARETEVQEAGQHVEHHLPFLMLSYTGRIAFLLPLTGVMIVILYWNNTGGDTPFNNFMKTQGFGVRGLFTLIGVGITFFWSSFFTSLAILSPYLLLSQSPRAAQDSIILSPPMNAFSGIWGAIKRRHFFLIVVASIAILTEFMPVLLSNVPFRVTQTWLTSRVCNWLAVGILCVMWLAVVGSFFVSWPHMPVDPSTIGGAMYYVCDSWMLWSLEGFSMLNREGRDRKVAQLGFKVHFGNIAGLDGRRRVGVDRVDEYI</sequence>
<keyword evidence="4" id="KW-1185">Reference proteome</keyword>
<feature type="transmembrane region" description="Helical" evidence="2">
    <location>
        <begin position="703"/>
        <end position="721"/>
    </location>
</feature>
<evidence type="ECO:0000256" key="2">
    <source>
        <dbReference type="SAM" id="Phobius"/>
    </source>
</evidence>
<gene>
    <name evidence="3" type="ORF">QBC42DRAFT_300979</name>
</gene>
<reference evidence="3" key="1">
    <citation type="journal article" date="2023" name="Mol. Phylogenet. Evol.">
        <title>Genome-scale phylogeny and comparative genomics of the fungal order Sordariales.</title>
        <authorList>
            <person name="Hensen N."/>
            <person name="Bonometti L."/>
            <person name="Westerberg I."/>
            <person name="Brannstrom I.O."/>
            <person name="Guillou S."/>
            <person name="Cros-Aarteil S."/>
            <person name="Calhoun S."/>
            <person name="Haridas S."/>
            <person name="Kuo A."/>
            <person name="Mondo S."/>
            <person name="Pangilinan J."/>
            <person name="Riley R."/>
            <person name="LaButti K."/>
            <person name="Andreopoulos B."/>
            <person name="Lipzen A."/>
            <person name="Chen C."/>
            <person name="Yan M."/>
            <person name="Daum C."/>
            <person name="Ng V."/>
            <person name="Clum A."/>
            <person name="Steindorff A."/>
            <person name="Ohm R.A."/>
            <person name="Martin F."/>
            <person name="Silar P."/>
            <person name="Natvig D.O."/>
            <person name="Lalanne C."/>
            <person name="Gautier V."/>
            <person name="Ament-Velasquez S.L."/>
            <person name="Kruys A."/>
            <person name="Hutchinson M.I."/>
            <person name="Powell A.J."/>
            <person name="Barry K."/>
            <person name="Miller A.N."/>
            <person name="Grigoriev I.V."/>
            <person name="Debuchy R."/>
            <person name="Gladieux P."/>
            <person name="Hiltunen Thoren M."/>
            <person name="Johannesson H."/>
        </authorList>
    </citation>
    <scope>NUCLEOTIDE SEQUENCE</scope>
    <source>
        <strain evidence="3">PSN324</strain>
    </source>
</reference>
<proteinExistence type="predicted"/>
<dbReference type="PANTHER" id="PTHR37544:SF3">
    <property type="entry name" value="SPRAY"/>
    <property type="match status" value="1"/>
</dbReference>
<reference evidence="3" key="2">
    <citation type="submission" date="2023-06" db="EMBL/GenBank/DDBJ databases">
        <authorList>
            <consortium name="Lawrence Berkeley National Laboratory"/>
            <person name="Mondo S.J."/>
            <person name="Hensen N."/>
            <person name="Bonometti L."/>
            <person name="Westerberg I."/>
            <person name="Brannstrom I.O."/>
            <person name="Guillou S."/>
            <person name="Cros-Aarteil S."/>
            <person name="Calhoun S."/>
            <person name="Haridas S."/>
            <person name="Kuo A."/>
            <person name="Pangilinan J."/>
            <person name="Riley R."/>
            <person name="Labutti K."/>
            <person name="Andreopoulos B."/>
            <person name="Lipzen A."/>
            <person name="Chen C."/>
            <person name="Yanf M."/>
            <person name="Daum C."/>
            <person name="Ng V."/>
            <person name="Clum A."/>
            <person name="Steindorff A."/>
            <person name="Ohm R."/>
            <person name="Martin F."/>
            <person name="Silar P."/>
            <person name="Natvig D."/>
            <person name="Lalanne C."/>
            <person name="Gautier V."/>
            <person name="Ament-Velasquez S.L."/>
            <person name="Kruys A."/>
            <person name="Hutchinson M.I."/>
            <person name="Powell A.J."/>
            <person name="Barry K."/>
            <person name="Miller A.N."/>
            <person name="Grigoriev I.V."/>
            <person name="Debuchy R."/>
            <person name="Gladieux P."/>
            <person name="Thoren M.H."/>
            <person name="Johannesson H."/>
        </authorList>
    </citation>
    <scope>NUCLEOTIDE SEQUENCE</scope>
    <source>
        <strain evidence="3">PSN324</strain>
    </source>
</reference>
<protein>
    <recommendedName>
        <fullName evidence="5">Zonadhesin</fullName>
    </recommendedName>
</protein>
<evidence type="ECO:0008006" key="5">
    <source>
        <dbReference type="Google" id="ProtNLM"/>
    </source>
</evidence>
<organism evidence="3 4">
    <name type="scientific">Cladorrhinum samala</name>
    <dbReference type="NCBI Taxonomy" id="585594"/>
    <lineage>
        <taxon>Eukaryota</taxon>
        <taxon>Fungi</taxon>
        <taxon>Dikarya</taxon>
        <taxon>Ascomycota</taxon>
        <taxon>Pezizomycotina</taxon>
        <taxon>Sordariomycetes</taxon>
        <taxon>Sordariomycetidae</taxon>
        <taxon>Sordariales</taxon>
        <taxon>Podosporaceae</taxon>
        <taxon>Cladorrhinum</taxon>
    </lineage>
</organism>
<feature type="transmembrane region" description="Helical" evidence="2">
    <location>
        <begin position="507"/>
        <end position="527"/>
    </location>
</feature>
<name>A0AAV9HDV7_9PEZI</name>
<feature type="region of interest" description="Disordered" evidence="1">
    <location>
        <begin position="186"/>
        <end position="210"/>
    </location>
</feature>
<dbReference type="AlphaFoldDB" id="A0AAV9HDV7"/>
<keyword evidence="2" id="KW-1133">Transmembrane helix</keyword>
<keyword evidence="2" id="KW-0812">Transmembrane</keyword>
<evidence type="ECO:0000313" key="4">
    <source>
        <dbReference type="Proteomes" id="UP001321749"/>
    </source>
</evidence>
<feature type="compositionally biased region" description="Low complexity" evidence="1">
    <location>
        <begin position="151"/>
        <end position="164"/>
    </location>
</feature>
<feature type="transmembrane region" description="Helical" evidence="2">
    <location>
        <begin position="741"/>
        <end position="769"/>
    </location>
</feature>
<dbReference type="PANTHER" id="PTHR37544">
    <property type="entry name" value="SPRAY-RELATED"/>
    <property type="match status" value="1"/>
</dbReference>
<feature type="transmembrane region" description="Helical" evidence="2">
    <location>
        <begin position="55"/>
        <end position="72"/>
    </location>
</feature>
<evidence type="ECO:0000313" key="3">
    <source>
        <dbReference type="EMBL" id="KAK4457627.1"/>
    </source>
</evidence>
<feature type="transmembrane region" description="Helical" evidence="2">
    <location>
        <begin position="838"/>
        <end position="862"/>
    </location>
</feature>
<feature type="region of interest" description="Disordered" evidence="1">
    <location>
        <begin position="1"/>
        <end position="45"/>
    </location>
</feature>
<feature type="transmembrane region" description="Helical" evidence="2">
    <location>
        <begin position="547"/>
        <end position="576"/>
    </location>
</feature>
<dbReference type="EMBL" id="MU865104">
    <property type="protein sequence ID" value="KAK4457627.1"/>
    <property type="molecule type" value="Genomic_DNA"/>
</dbReference>
<feature type="compositionally biased region" description="Low complexity" evidence="1">
    <location>
        <begin position="131"/>
        <end position="144"/>
    </location>
</feature>
<dbReference type="InterPro" id="IPR021840">
    <property type="entry name" value="DUF3433"/>
</dbReference>
<feature type="transmembrane region" description="Helical" evidence="2">
    <location>
        <begin position="439"/>
        <end position="457"/>
    </location>
</feature>
<evidence type="ECO:0000256" key="1">
    <source>
        <dbReference type="SAM" id="MobiDB-lite"/>
    </source>
</evidence>
<feature type="compositionally biased region" description="Polar residues" evidence="1">
    <location>
        <begin position="96"/>
        <end position="107"/>
    </location>
</feature>
<dbReference type="Proteomes" id="UP001321749">
    <property type="component" value="Unassembled WGS sequence"/>
</dbReference>
<dbReference type="Pfam" id="PF11915">
    <property type="entry name" value="DUF3433"/>
    <property type="match status" value="2"/>
</dbReference>
<feature type="compositionally biased region" description="Polar residues" evidence="1">
    <location>
        <begin position="16"/>
        <end position="28"/>
    </location>
</feature>
<feature type="region of interest" description="Disordered" evidence="1">
    <location>
        <begin position="88"/>
        <end position="108"/>
    </location>
</feature>
<accession>A0AAV9HDV7</accession>
<feature type="region of interest" description="Disordered" evidence="1">
    <location>
        <begin position="131"/>
        <end position="165"/>
    </location>
</feature>
<keyword evidence="2" id="KW-0472">Membrane</keyword>
<feature type="transmembrane region" description="Helical" evidence="2">
    <location>
        <begin position="803"/>
        <end position="826"/>
    </location>
</feature>
<feature type="compositionally biased region" description="Low complexity" evidence="1">
    <location>
        <begin position="193"/>
        <end position="210"/>
    </location>
</feature>
<feature type="transmembrane region" description="Helical" evidence="2">
    <location>
        <begin position="874"/>
        <end position="893"/>
    </location>
</feature>
<comment type="caution">
    <text evidence="3">The sequence shown here is derived from an EMBL/GenBank/DDBJ whole genome shotgun (WGS) entry which is preliminary data.</text>
</comment>